<dbReference type="Pfam" id="PF03899">
    <property type="entry name" value="ATP-synt_I"/>
    <property type="match status" value="1"/>
</dbReference>
<evidence type="ECO:0000256" key="6">
    <source>
        <dbReference type="SAM" id="Phobius"/>
    </source>
</evidence>
<evidence type="ECO:0000313" key="7">
    <source>
        <dbReference type="EMBL" id="MBC8546947.1"/>
    </source>
</evidence>
<keyword evidence="5 6" id="KW-0472">Membrane</keyword>
<keyword evidence="3 6" id="KW-0812">Transmembrane</keyword>
<evidence type="ECO:0000256" key="1">
    <source>
        <dbReference type="ARBA" id="ARBA00004651"/>
    </source>
</evidence>
<keyword evidence="8" id="KW-1185">Reference proteome</keyword>
<accession>A0A926I0F3</accession>
<comment type="caution">
    <text evidence="7">The sequence shown here is derived from an EMBL/GenBank/DDBJ whole genome shotgun (WGS) entry which is preliminary data.</text>
</comment>
<feature type="transmembrane region" description="Helical" evidence="6">
    <location>
        <begin position="38"/>
        <end position="58"/>
    </location>
</feature>
<evidence type="ECO:0000313" key="8">
    <source>
        <dbReference type="Proteomes" id="UP000653127"/>
    </source>
</evidence>
<keyword evidence="4 6" id="KW-1133">Transmembrane helix</keyword>
<sequence length="131" mass="13809">MKLSPSVKTETRRVALGVAGLCAAMLAVFALLGRFDWTVLAGAALGGGYAVLNFFWLGCSVQRAVDCTDPGRAAGLIRLSYGLRLLATGLVGIAGVSLPWFHPVAVIAPLLFPRVTIALMGFRPPRERGAE</sequence>
<evidence type="ECO:0000256" key="4">
    <source>
        <dbReference type="ARBA" id="ARBA00022989"/>
    </source>
</evidence>
<dbReference type="Proteomes" id="UP000653127">
    <property type="component" value="Unassembled WGS sequence"/>
</dbReference>
<feature type="transmembrane region" description="Helical" evidence="6">
    <location>
        <begin position="104"/>
        <end position="122"/>
    </location>
</feature>
<keyword evidence="2" id="KW-1003">Cell membrane</keyword>
<dbReference type="GO" id="GO:0005886">
    <property type="term" value="C:plasma membrane"/>
    <property type="evidence" value="ECO:0007669"/>
    <property type="project" value="UniProtKB-SubCell"/>
</dbReference>
<feature type="transmembrane region" description="Helical" evidence="6">
    <location>
        <begin position="12"/>
        <end position="32"/>
    </location>
</feature>
<reference evidence="7" key="1">
    <citation type="submission" date="2020-08" db="EMBL/GenBank/DDBJ databases">
        <title>Genome public.</title>
        <authorList>
            <person name="Liu C."/>
            <person name="Sun Q."/>
        </authorList>
    </citation>
    <scope>NUCLEOTIDE SEQUENCE</scope>
    <source>
        <strain evidence="7">NSJ-31</strain>
    </source>
</reference>
<dbReference type="EMBL" id="JACRST010000011">
    <property type="protein sequence ID" value="MBC8546947.1"/>
    <property type="molecule type" value="Genomic_DNA"/>
</dbReference>
<proteinExistence type="predicted"/>
<name>A0A926I0F3_9FIRM</name>
<evidence type="ECO:0000256" key="2">
    <source>
        <dbReference type="ARBA" id="ARBA00022475"/>
    </source>
</evidence>
<protein>
    <submittedName>
        <fullName evidence="7">ATP synthase subunit I</fullName>
    </submittedName>
</protein>
<evidence type="ECO:0000256" key="5">
    <source>
        <dbReference type="ARBA" id="ARBA00023136"/>
    </source>
</evidence>
<comment type="subcellular location">
    <subcellularLocation>
        <location evidence="1">Cell membrane</location>
        <topology evidence="1">Multi-pass membrane protein</topology>
    </subcellularLocation>
</comment>
<dbReference type="InterPro" id="IPR005598">
    <property type="entry name" value="ATP_synth_I"/>
</dbReference>
<dbReference type="AlphaFoldDB" id="A0A926I0F3"/>
<feature type="transmembrane region" description="Helical" evidence="6">
    <location>
        <begin position="79"/>
        <end position="98"/>
    </location>
</feature>
<dbReference type="RefSeq" id="WP_249283024.1">
    <property type="nucleotide sequence ID" value="NZ_JACRST010000011.1"/>
</dbReference>
<organism evidence="7 8">
    <name type="scientific">Ligaoa zhengdingensis</name>
    <dbReference type="NCBI Taxonomy" id="2763658"/>
    <lineage>
        <taxon>Bacteria</taxon>
        <taxon>Bacillati</taxon>
        <taxon>Bacillota</taxon>
        <taxon>Clostridia</taxon>
        <taxon>Eubacteriales</taxon>
        <taxon>Oscillospiraceae</taxon>
        <taxon>Ligaoa</taxon>
    </lineage>
</organism>
<gene>
    <name evidence="7" type="ORF">H8711_08370</name>
</gene>
<evidence type="ECO:0000256" key="3">
    <source>
        <dbReference type="ARBA" id="ARBA00022692"/>
    </source>
</evidence>